<dbReference type="GO" id="GO:0005737">
    <property type="term" value="C:cytoplasm"/>
    <property type="evidence" value="ECO:0007669"/>
    <property type="project" value="UniProtKB-SubCell"/>
</dbReference>
<evidence type="ECO:0000256" key="8">
    <source>
        <dbReference type="ARBA" id="ARBA00022840"/>
    </source>
</evidence>
<name>A0A5C0UH70_9RICK</name>
<dbReference type="InterPro" id="IPR010978">
    <property type="entry name" value="tRNA-bd_arm"/>
</dbReference>
<evidence type="ECO:0000256" key="13">
    <source>
        <dbReference type="HAMAP-Rule" id="MF_00281"/>
    </source>
</evidence>
<dbReference type="InterPro" id="IPR045864">
    <property type="entry name" value="aa-tRNA-synth_II/BPL/LPL"/>
</dbReference>
<keyword evidence="8 13" id="KW-0067">ATP-binding</keyword>
<evidence type="ECO:0000256" key="1">
    <source>
        <dbReference type="ARBA" id="ARBA00004496"/>
    </source>
</evidence>
<keyword evidence="17" id="KW-1185">Reference proteome</keyword>
<evidence type="ECO:0000256" key="6">
    <source>
        <dbReference type="ARBA" id="ARBA00022723"/>
    </source>
</evidence>
<dbReference type="GO" id="GO:0000049">
    <property type="term" value="F:tRNA binding"/>
    <property type="evidence" value="ECO:0007669"/>
    <property type="project" value="InterPro"/>
</dbReference>
<comment type="catalytic activity">
    <reaction evidence="12 13">
        <text>tRNA(Phe) + L-phenylalanine + ATP = L-phenylalanyl-tRNA(Phe) + AMP + diphosphate + H(+)</text>
        <dbReference type="Rhea" id="RHEA:19413"/>
        <dbReference type="Rhea" id="RHEA-COMP:9668"/>
        <dbReference type="Rhea" id="RHEA-COMP:9699"/>
        <dbReference type="ChEBI" id="CHEBI:15378"/>
        <dbReference type="ChEBI" id="CHEBI:30616"/>
        <dbReference type="ChEBI" id="CHEBI:33019"/>
        <dbReference type="ChEBI" id="CHEBI:58095"/>
        <dbReference type="ChEBI" id="CHEBI:78442"/>
        <dbReference type="ChEBI" id="CHEBI:78531"/>
        <dbReference type="ChEBI" id="CHEBI:456215"/>
        <dbReference type="EC" id="6.1.1.20"/>
    </reaction>
</comment>
<dbReference type="Pfam" id="PF02912">
    <property type="entry name" value="Phe_tRNA-synt_N"/>
    <property type="match status" value="1"/>
</dbReference>
<dbReference type="InterPro" id="IPR004529">
    <property type="entry name" value="Phe-tRNA-synth_IIc_asu"/>
</dbReference>
<dbReference type="NCBIfam" id="TIGR00468">
    <property type="entry name" value="pheS"/>
    <property type="match status" value="1"/>
</dbReference>
<keyword evidence="6 13" id="KW-0479">Metal-binding</keyword>
<dbReference type="KEGG" id="snay:FZC37_00685"/>
<protein>
    <recommendedName>
        <fullName evidence="13">Phenylalanine--tRNA ligase alpha subunit</fullName>
        <ecNumber evidence="13">6.1.1.20</ecNumber>
    </recommendedName>
    <alternativeName>
        <fullName evidence="13">Phenylalanyl-tRNA synthetase alpha subunit</fullName>
        <shortName evidence="13">PheRS</shortName>
    </alternativeName>
</protein>
<comment type="subcellular location">
    <subcellularLocation>
        <location evidence="1 13">Cytoplasm</location>
    </subcellularLocation>
</comment>
<accession>A0A5C0UH70</accession>
<dbReference type="GO" id="GO:0000287">
    <property type="term" value="F:magnesium ion binding"/>
    <property type="evidence" value="ECO:0007669"/>
    <property type="project" value="UniProtKB-UniRule"/>
</dbReference>
<evidence type="ECO:0000256" key="2">
    <source>
        <dbReference type="ARBA" id="ARBA00010207"/>
    </source>
</evidence>
<comment type="similarity">
    <text evidence="2 13">Belongs to the class-II aminoacyl-tRNA synthetase family. Phe-tRNA synthetase alpha subunit type 1 subfamily.</text>
</comment>
<evidence type="ECO:0000256" key="4">
    <source>
        <dbReference type="ARBA" id="ARBA00022490"/>
    </source>
</evidence>
<keyword evidence="4 13" id="KW-0963">Cytoplasm</keyword>
<keyword evidence="5 13" id="KW-0436">Ligase</keyword>
<dbReference type="InterPro" id="IPR022911">
    <property type="entry name" value="Phe_tRNA_ligase_alpha1_bac"/>
</dbReference>
<feature type="domain" description="Aminoacyl-transfer RNA synthetases class-II family profile" evidence="15">
    <location>
        <begin position="120"/>
        <end position="326"/>
    </location>
</feature>
<dbReference type="EMBL" id="CP043312">
    <property type="protein sequence ID" value="QEK39458.1"/>
    <property type="molecule type" value="Genomic_DNA"/>
</dbReference>
<dbReference type="PROSITE" id="PS50862">
    <property type="entry name" value="AA_TRNA_LIGASE_II"/>
    <property type="match status" value="1"/>
</dbReference>
<proteinExistence type="inferred from homology"/>
<comment type="cofactor">
    <cofactor evidence="13">
        <name>Mg(2+)</name>
        <dbReference type="ChEBI" id="CHEBI:18420"/>
    </cofactor>
    <text evidence="13">Binds 2 magnesium ions per tetramer.</text>
</comment>
<dbReference type="InterPro" id="IPR006195">
    <property type="entry name" value="aa-tRNA-synth_II"/>
</dbReference>
<evidence type="ECO:0000259" key="15">
    <source>
        <dbReference type="PROSITE" id="PS50862"/>
    </source>
</evidence>
<sequence length="342" mass="39574">MVEDNEALIVRLINQIQSASSKEELERLRLDLIGKKGLISSQFSQLKSANLEQQKEKLKRLNKLKSEAITNIENKKQLLLKEQLNKQITNEWYDITLPGTPKKYGKIHPLTKAKHTLLSILAKLGFQHEEGPNIDDEWHNFSALNMPQHHPARQMFDTFYIKDHKVSCDNRKLLRTHTSTVQIRVMSKDKPPFRFISAGKVYRKDMDATHIPMFHQIEGVVVEKDFSLAHMKSVLYTLLREFFEQDIQIRLRPSYFPFTSPSAEIDLKLPQSDKWLEVLGTGVIHPAVLQNVGINNSQWFGCAFGLGIERLAMLKYHIPDLRHMVEGHISWLQNNGFSMLEI</sequence>
<dbReference type="GO" id="GO:0004826">
    <property type="term" value="F:phenylalanine-tRNA ligase activity"/>
    <property type="evidence" value="ECO:0007669"/>
    <property type="project" value="UniProtKB-UniRule"/>
</dbReference>
<feature type="coiled-coil region" evidence="14">
    <location>
        <begin position="44"/>
        <end position="78"/>
    </location>
</feature>
<organism evidence="16 17">
    <name type="scientific">Candidatus Sneabacter namystus</name>
    <dbReference type="NCBI Taxonomy" id="2601646"/>
    <lineage>
        <taxon>Bacteria</taxon>
        <taxon>Pseudomonadati</taxon>
        <taxon>Pseudomonadota</taxon>
        <taxon>Alphaproteobacteria</taxon>
        <taxon>Rickettsiales</taxon>
        <taxon>Rickettsiaceae</taxon>
        <taxon>Rickettsieae</taxon>
        <taxon>Candidatus Sneabacter</taxon>
    </lineage>
</organism>
<evidence type="ECO:0000313" key="17">
    <source>
        <dbReference type="Proteomes" id="UP000323844"/>
    </source>
</evidence>
<dbReference type="RefSeq" id="WP_148951819.1">
    <property type="nucleotide sequence ID" value="NZ_CP043312.1"/>
</dbReference>
<evidence type="ECO:0000256" key="3">
    <source>
        <dbReference type="ARBA" id="ARBA00011209"/>
    </source>
</evidence>
<dbReference type="SUPFAM" id="SSF55681">
    <property type="entry name" value="Class II aaRS and biotin synthetases"/>
    <property type="match status" value="1"/>
</dbReference>
<dbReference type="PANTHER" id="PTHR11538:SF41">
    <property type="entry name" value="PHENYLALANINE--TRNA LIGASE, MITOCHONDRIAL"/>
    <property type="match status" value="1"/>
</dbReference>
<evidence type="ECO:0000313" key="16">
    <source>
        <dbReference type="EMBL" id="QEK39458.1"/>
    </source>
</evidence>
<keyword evidence="7 13" id="KW-0547">Nucleotide-binding</keyword>
<dbReference type="InterPro" id="IPR002319">
    <property type="entry name" value="Phenylalanyl-tRNA_Synthase"/>
</dbReference>
<evidence type="ECO:0000256" key="5">
    <source>
        <dbReference type="ARBA" id="ARBA00022598"/>
    </source>
</evidence>
<dbReference type="InterPro" id="IPR004188">
    <property type="entry name" value="Phe-tRNA_ligase_II_N"/>
</dbReference>
<dbReference type="Pfam" id="PF01409">
    <property type="entry name" value="tRNA-synt_2d"/>
    <property type="match status" value="1"/>
</dbReference>
<evidence type="ECO:0000256" key="10">
    <source>
        <dbReference type="ARBA" id="ARBA00022917"/>
    </source>
</evidence>
<evidence type="ECO:0000256" key="11">
    <source>
        <dbReference type="ARBA" id="ARBA00023146"/>
    </source>
</evidence>
<keyword evidence="14" id="KW-0175">Coiled coil</keyword>
<dbReference type="Proteomes" id="UP000323844">
    <property type="component" value="Chromosome"/>
</dbReference>
<evidence type="ECO:0000256" key="9">
    <source>
        <dbReference type="ARBA" id="ARBA00022842"/>
    </source>
</evidence>
<dbReference type="Gene3D" id="3.30.930.10">
    <property type="entry name" value="Bira Bifunctional Protein, Domain 2"/>
    <property type="match status" value="1"/>
</dbReference>
<reference evidence="16 17" key="1">
    <citation type="submission" date="2019-08" db="EMBL/GenBank/DDBJ databases">
        <title>Highly reduced genomes of protist endosymbionts show evolutionary convergence.</title>
        <authorList>
            <person name="George E."/>
            <person name="Husnik F."/>
            <person name="Tashyreva D."/>
            <person name="Prokopchuk G."/>
            <person name="Horak A."/>
            <person name="Kwong W.K."/>
            <person name="Lukes J."/>
            <person name="Keeling P.J."/>
        </authorList>
    </citation>
    <scope>NUCLEOTIDE SEQUENCE [LARGE SCALE GENOMIC DNA]</scope>
    <source>
        <strain evidence="16">1621</strain>
    </source>
</reference>
<dbReference type="OrthoDB" id="9800719at2"/>
<dbReference type="HAMAP" id="MF_00281">
    <property type="entry name" value="Phe_tRNA_synth_alpha1"/>
    <property type="match status" value="1"/>
</dbReference>
<keyword evidence="9 13" id="KW-0460">Magnesium</keyword>
<gene>
    <name evidence="13 16" type="primary">pheS</name>
    <name evidence="16" type="ORF">FZC37_00685</name>
</gene>
<evidence type="ECO:0000256" key="7">
    <source>
        <dbReference type="ARBA" id="ARBA00022741"/>
    </source>
</evidence>
<keyword evidence="10 13" id="KW-0648">Protein biosynthesis</keyword>
<evidence type="ECO:0000256" key="14">
    <source>
        <dbReference type="SAM" id="Coils"/>
    </source>
</evidence>
<dbReference type="EC" id="6.1.1.20" evidence="13"/>
<dbReference type="PANTHER" id="PTHR11538">
    <property type="entry name" value="PHENYLALANYL-TRNA SYNTHETASE"/>
    <property type="match status" value="1"/>
</dbReference>
<dbReference type="AlphaFoldDB" id="A0A5C0UH70"/>
<dbReference type="GO" id="GO:0005524">
    <property type="term" value="F:ATP binding"/>
    <property type="evidence" value="ECO:0007669"/>
    <property type="project" value="UniProtKB-UniRule"/>
</dbReference>
<keyword evidence="11 13" id="KW-0030">Aminoacyl-tRNA synthetase</keyword>
<evidence type="ECO:0000256" key="12">
    <source>
        <dbReference type="ARBA" id="ARBA00049255"/>
    </source>
</evidence>
<dbReference type="CDD" id="cd00496">
    <property type="entry name" value="PheRS_alpha_core"/>
    <property type="match status" value="1"/>
</dbReference>
<comment type="caution">
    <text evidence="13">Lacks conserved residue(s) required for the propagation of feature annotation.</text>
</comment>
<comment type="subunit">
    <text evidence="3 13">Tetramer of two alpha and two beta subunits.</text>
</comment>
<dbReference type="SUPFAM" id="SSF46589">
    <property type="entry name" value="tRNA-binding arm"/>
    <property type="match status" value="1"/>
</dbReference>
<dbReference type="GO" id="GO:0006432">
    <property type="term" value="P:phenylalanyl-tRNA aminoacylation"/>
    <property type="evidence" value="ECO:0007669"/>
    <property type="project" value="UniProtKB-UniRule"/>
</dbReference>